<dbReference type="SUPFAM" id="SSF53474">
    <property type="entry name" value="alpha/beta-Hydrolases"/>
    <property type="match status" value="1"/>
</dbReference>
<reference evidence="2" key="1">
    <citation type="submission" date="2019-10" db="EMBL/GenBank/DDBJ databases">
        <title>Lacipirellula parvula gen. nov., sp. nov., representing a lineage of planctomycetes widespread in freshwater anoxic habitats, and description of the family Lacipirellulaceae.</title>
        <authorList>
            <person name="Dedysh S.N."/>
            <person name="Kulichevskaya I.S."/>
            <person name="Beletsky A.V."/>
            <person name="Rakitin A.L."/>
            <person name="Mardanov A.V."/>
            <person name="Ivanova A.A."/>
            <person name="Saltykova V.X."/>
            <person name="Rijpstra W.I.C."/>
            <person name="Sinninghe Damste J.S."/>
            <person name="Ravin N.V."/>
        </authorList>
    </citation>
    <scope>NUCLEOTIDE SEQUENCE [LARGE SCALE GENOMIC DNA]</scope>
    <source>
        <strain evidence="2">PX69</strain>
    </source>
</reference>
<evidence type="ECO:0000313" key="1">
    <source>
        <dbReference type="EMBL" id="BBO36498.1"/>
    </source>
</evidence>
<dbReference type="AlphaFoldDB" id="A0A5K7XJ12"/>
<organism evidence="1 2">
    <name type="scientific">Lacipirellula parvula</name>
    <dbReference type="NCBI Taxonomy" id="2650471"/>
    <lineage>
        <taxon>Bacteria</taxon>
        <taxon>Pseudomonadati</taxon>
        <taxon>Planctomycetota</taxon>
        <taxon>Planctomycetia</taxon>
        <taxon>Pirellulales</taxon>
        <taxon>Lacipirellulaceae</taxon>
        <taxon>Lacipirellula</taxon>
    </lineage>
</organism>
<name>A0A5K7XJ12_9BACT</name>
<dbReference type="RefSeq" id="WP_152101656.1">
    <property type="nucleotide sequence ID" value="NZ_AP021861.1"/>
</dbReference>
<dbReference type="Gene3D" id="3.40.50.1820">
    <property type="entry name" value="alpha/beta hydrolase"/>
    <property type="match status" value="1"/>
</dbReference>
<evidence type="ECO:0000313" key="2">
    <source>
        <dbReference type="Proteomes" id="UP000326837"/>
    </source>
</evidence>
<proteinExistence type="predicted"/>
<keyword evidence="2" id="KW-1185">Reference proteome</keyword>
<dbReference type="EMBL" id="AP021861">
    <property type="protein sequence ID" value="BBO36498.1"/>
    <property type="molecule type" value="Genomic_DNA"/>
</dbReference>
<gene>
    <name evidence="1" type="ORF">PLANPX_6110</name>
</gene>
<dbReference type="Pfam" id="PF00756">
    <property type="entry name" value="Esterase"/>
    <property type="match status" value="1"/>
</dbReference>
<sequence>MTNLSEFWSDVSIAGHRCRAFEPSVPSPHGYAVLYLHDEAADDVDAWPAFSQLVERRGLRCLAPCTGRSWWTDRIWPPFDAELSTERFVLERLLAWLSEQWDVRPPQIALLGVGMGGQGALKLSYKHPNVFPICAAIAPTIDCHHALEAGDPTLNSLYRDAEQARQDTATLHIHPLNWPRHQWFCSDPADYLRHDGADRLRMKLYSLGVPYEADLEASADSDQVRYAERMLESALAFISERLERERLRV</sequence>
<dbReference type="KEGG" id="lpav:PLANPX_6110"/>
<dbReference type="Proteomes" id="UP000326837">
    <property type="component" value="Chromosome"/>
</dbReference>
<protein>
    <recommendedName>
        <fullName evidence="3">Esterase</fullName>
    </recommendedName>
</protein>
<evidence type="ECO:0008006" key="3">
    <source>
        <dbReference type="Google" id="ProtNLM"/>
    </source>
</evidence>
<dbReference type="InterPro" id="IPR029058">
    <property type="entry name" value="AB_hydrolase_fold"/>
</dbReference>
<accession>A0A5K7XJ12</accession>
<dbReference type="InterPro" id="IPR000801">
    <property type="entry name" value="Esterase-like"/>
</dbReference>